<evidence type="ECO:0000256" key="1">
    <source>
        <dbReference type="ARBA" id="ARBA00009209"/>
    </source>
</evidence>
<dbReference type="InterPro" id="IPR012341">
    <property type="entry name" value="6hp_glycosidase-like_sf"/>
</dbReference>
<comment type="caution">
    <text evidence="4">The sequence shown here is derived from an EMBL/GenBank/DDBJ whole genome shotgun (WGS) entry which is preliminary data.</text>
</comment>
<dbReference type="Gene3D" id="1.50.10.10">
    <property type="match status" value="1"/>
</dbReference>
<evidence type="ECO:0000313" key="4">
    <source>
        <dbReference type="EMBL" id="RUP43703.1"/>
    </source>
</evidence>
<dbReference type="EMBL" id="RBNI01010456">
    <property type="protein sequence ID" value="RUP43703.1"/>
    <property type="molecule type" value="Genomic_DNA"/>
</dbReference>
<dbReference type="Pfam" id="PF01270">
    <property type="entry name" value="Glyco_hydro_8"/>
    <property type="match status" value="1"/>
</dbReference>
<dbReference type="GO" id="GO:0005975">
    <property type="term" value="P:carbohydrate metabolic process"/>
    <property type="evidence" value="ECO:0007669"/>
    <property type="project" value="InterPro"/>
</dbReference>
<evidence type="ECO:0000313" key="5">
    <source>
        <dbReference type="Proteomes" id="UP000268093"/>
    </source>
</evidence>
<sequence length="354" mass="40598">MAESLEQKYVAWRTRYLRSYNAGFYVFYNDNGDNGDAVTCSEAHGYGLLISVLKRNQADFDGLLNYFETFCNRKGLMQWQQQKNKHGHFVPGDEGGENSATDGDIDIATALFLAARVWGHGGPQRNIDYRAKAVALCRSIWEHTINHTTFLPKLGDWVDEGNKAHNLTRPADFILSHFLVFYYEDHERKDIWGRVIESCINELNCQLRLHPTGLIADFLESHNGVFKAPTGKVLEDQHDGCFNWNSCRVPWRIAHYYHQTQDARVRPLLEAQARFFAEQMHRHDGIKAGYKLDGRALESYTDLAFIAPASFLFWVLGWTNEITKAQQDMNDLDDNTYFGETIALICLLQASVPY</sequence>
<dbReference type="InterPro" id="IPR002037">
    <property type="entry name" value="Glyco_hydro_8"/>
</dbReference>
<dbReference type="GO" id="GO:0004553">
    <property type="term" value="F:hydrolase activity, hydrolyzing O-glycosyl compounds"/>
    <property type="evidence" value="ECO:0007669"/>
    <property type="project" value="InterPro"/>
</dbReference>
<dbReference type="SUPFAM" id="SSF48208">
    <property type="entry name" value="Six-hairpin glycosidases"/>
    <property type="match status" value="1"/>
</dbReference>
<accession>A0A433CYN2</accession>
<dbReference type="OrthoDB" id="2541080at2759"/>
<proteinExistence type="inferred from homology"/>
<dbReference type="AlphaFoldDB" id="A0A433CYN2"/>
<evidence type="ECO:0000256" key="2">
    <source>
        <dbReference type="ARBA" id="ARBA00022801"/>
    </source>
</evidence>
<reference evidence="4 5" key="1">
    <citation type="journal article" date="2018" name="New Phytol.">
        <title>Phylogenomics of Endogonaceae and evolution of mycorrhizas within Mucoromycota.</title>
        <authorList>
            <person name="Chang Y."/>
            <person name="Desiro A."/>
            <person name="Na H."/>
            <person name="Sandor L."/>
            <person name="Lipzen A."/>
            <person name="Clum A."/>
            <person name="Barry K."/>
            <person name="Grigoriev I.V."/>
            <person name="Martin F.M."/>
            <person name="Stajich J.E."/>
            <person name="Smith M.E."/>
            <person name="Bonito G."/>
            <person name="Spatafora J.W."/>
        </authorList>
    </citation>
    <scope>NUCLEOTIDE SEQUENCE [LARGE SCALE GENOMIC DNA]</scope>
    <source>
        <strain evidence="4 5">GMNB39</strain>
    </source>
</reference>
<keyword evidence="5" id="KW-1185">Reference proteome</keyword>
<evidence type="ECO:0000256" key="3">
    <source>
        <dbReference type="ARBA" id="ARBA00023295"/>
    </source>
</evidence>
<gene>
    <name evidence="4" type="ORF">BC936DRAFT_136836</name>
</gene>
<dbReference type="Proteomes" id="UP000268093">
    <property type="component" value="Unassembled WGS sequence"/>
</dbReference>
<organism evidence="4 5">
    <name type="scientific">Jimgerdemannia flammicorona</name>
    <dbReference type="NCBI Taxonomy" id="994334"/>
    <lineage>
        <taxon>Eukaryota</taxon>
        <taxon>Fungi</taxon>
        <taxon>Fungi incertae sedis</taxon>
        <taxon>Mucoromycota</taxon>
        <taxon>Mucoromycotina</taxon>
        <taxon>Endogonomycetes</taxon>
        <taxon>Endogonales</taxon>
        <taxon>Endogonaceae</taxon>
        <taxon>Jimgerdemannia</taxon>
    </lineage>
</organism>
<dbReference type="InterPro" id="IPR008928">
    <property type="entry name" value="6-hairpin_glycosidase_sf"/>
</dbReference>
<protein>
    <submittedName>
        <fullName evidence="4">Six-hairpin glycosidase-like protein</fullName>
    </submittedName>
</protein>
<name>A0A433CYN2_9FUNG</name>
<comment type="similarity">
    <text evidence="1">Belongs to the glycosyl hydrolase 8 (cellulase D) family.</text>
</comment>
<dbReference type="PRINTS" id="PR00735">
    <property type="entry name" value="GLHYDRLASE8"/>
</dbReference>
<keyword evidence="3 4" id="KW-0326">Glycosidase</keyword>
<keyword evidence="2" id="KW-0378">Hydrolase</keyword>